<organism evidence="2 3">
    <name type="scientific">Rhinocladiella mackenziei CBS 650.93</name>
    <dbReference type="NCBI Taxonomy" id="1442369"/>
    <lineage>
        <taxon>Eukaryota</taxon>
        <taxon>Fungi</taxon>
        <taxon>Dikarya</taxon>
        <taxon>Ascomycota</taxon>
        <taxon>Pezizomycotina</taxon>
        <taxon>Eurotiomycetes</taxon>
        <taxon>Chaetothyriomycetidae</taxon>
        <taxon>Chaetothyriales</taxon>
        <taxon>Herpotrichiellaceae</taxon>
        <taxon>Rhinocladiella</taxon>
    </lineage>
</organism>
<gene>
    <name evidence="2" type="ORF">Z518_03256</name>
</gene>
<evidence type="ECO:0000313" key="2">
    <source>
        <dbReference type="EMBL" id="KIX08600.1"/>
    </source>
</evidence>
<dbReference type="OrthoDB" id="4590707at2759"/>
<dbReference type="STRING" id="1442369.A0A0D2JGY4"/>
<feature type="compositionally biased region" description="Basic and acidic residues" evidence="1">
    <location>
        <begin position="125"/>
        <end position="152"/>
    </location>
</feature>
<dbReference type="VEuPathDB" id="FungiDB:Z518_03256"/>
<sequence>MVLPRSPVPRGCIRSFALRKAGTQARASLRGVSRRTYASGHGPQQKSSDLPWLIGSVVVTVPAAAWLWQQGPEPSDDHHGHESHDTHKKDEPEKAPKEEPKEEPPEEPKEESETTQEAVEEKEDEKESKDNSKEEASDEGANKEGTETSEKE</sequence>
<protein>
    <submittedName>
        <fullName evidence="2">Uncharacterized protein</fullName>
    </submittedName>
</protein>
<accession>A0A0D2JGY4</accession>
<feature type="region of interest" description="Disordered" evidence="1">
    <location>
        <begin position="23"/>
        <end position="51"/>
    </location>
</feature>
<dbReference type="EMBL" id="KN847476">
    <property type="protein sequence ID" value="KIX08600.1"/>
    <property type="molecule type" value="Genomic_DNA"/>
</dbReference>
<name>A0A0D2JGY4_9EURO</name>
<dbReference type="Proteomes" id="UP000053617">
    <property type="component" value="Unassembled WGS sequence"/>
</dbReference>
<dbReference type="RefSeq" id="XP_013275736.1">
    <property type="nucleotide sequence ID" value="XM_013420282.1"/>
</dbReference>
<reference evidence="2 3" key="1">
    <citation type="submission" date="2015-01" db="EMBL/GenBank/DDBJ databases">
        <title>The Genome Sequence of Rhinocladiella mackenzie CBS 650.93.</title>
        <authorList>
            <consortium name="The Broad Institute Genomics Platform"/>
            <person name="Cuomo C."/>
            <person name="de Hoog S."/>
            <person name="Gorbushina A."/>
            <person name="Stielow B."/>
            <person name="Teixiera M."/>
            <person name="Abouelleil A."/>
            <person name="Chapman S.B."/>
            <person name="Priest M."/>
            <person name="Young S.K."/>
            <person name="Wortman J."/>
            <person name="Nusbaum C."/>
            <person name="Birren B."/>
        </authorList>
    </citation>
    <scope>NUCLEOTIDE SEQUENCE [LARGE SCALE GENOMIC DNA]</scope>
    <source>
        <strain evidence="2 3">CBS 650.93</strain>
    </source>
</reference>
<dbReference type="AlphaFoldDB" id="A0A0D2JGY4"/>
<dbReference type="GeneID" id="25291327"/>
<evidence type="ECO:0000256" key="1">
    <source>
        <dbReference type="SAM" id="MobiDB-lite"/>
    </source>
</evidence>
<feature type="compositionally biased region" description="Acidic residues" evidence="1">
    <location>
        <begin position="108"/>
        <end position="124"/>
    </location>
</feature>
<evidence type="ECO:0000313" key="3">
    <source>
        <dbReference type="Proteomes" id="UP000053617"/>
    </source>
</evidence>
<feature type="compositionally biased region" description="Basic and acidic residues" evidence="1">
    <location>
        <begin position="75"/>
        <end position="107"/>
    </location>
</feature>
<keyword evidence="3" id="KW-1185">Reference proteome</keyword>
<feature type="region of interest" description="Disordered" evidence="1">
    <location>
        <begin position="68"/>
        <end position="152"/>
    </location>
</feature>
<proteinExistence type="predicted"/>
<dbReference type="HOGENOM" id="CLU_075332_1_0_1"/>